<accession>A0A9Q0DQK9</accession>
<dbReference type="AlphaFoldDB" id="A0A9Q0DQK9"/>
<evidence type="ECO:0000313" key="3">
    <source>
        <dbReference type="Proteomes" id="UP001148018"/>
    </source>
</evidence>
<dbReference type="EMBL" id="JANIIK010000113">
    <property type="protein sequence ID" value="KAJ3592597.1"/>
    <property type="molecule type" value="Genomic_DNA"/>
</dbReference>
<feature type="region of interest" description="Disordered" evidence="1">
    <location>
        <begin position="86"/>
        <end position="105"/>
    </location>
</feature>
<organism evidence="2 3">
    <name type="scientific">Muraenolepis orangiensis</name>
    <name type="common">Patagonian moray cod</name>
    <dbReference type="NCBI Taxonomy" id="630683"/>
    <lineage>
        <taxon>Eukaryota</taxon>
        <taxon>Metazoa</taxon>
        <taxon>Chordata</taxon>
        <taxon>Craniata</taxon>
        <taxon>Vertebrata</taxon>
        <taxon>Euteleostomi</taxon>
        <taxon>Actinopterygii</taxon>
        <taxon>Neopterygii</taxon>
        <taxon>Teleostei</taxon>
        <taxon>Neoteleostei</taxon>
        <taxon>Acanthomorphata</taxon>
        <taxon>Zeiogadaria</taxon>
        <taxon>Gadariae</taxon>
        <taxon>Gadiformes</taxon>
        <taxon>Muraenolepidoidei</taxon>
        <taxon>Muraenolepididae</taxon>
        <taxon>Muraenolepis</taxon>
    </lineage>
</organism>
<feature type="region of interest" description="Disordered" evidence="1">
    <location>
        <begin position="127"/>
        <end position="158"/>
    </location>
</feature>
<sequence>MKEASRRNESERVCCSKAPQMSQGPDLMEAEWAAVEQQRGEGERDTGRTLLTPPPSTMNLAGLPRRDPCLLDNPPRKKGHLWSWRSLKGKDEGGPNPGTSTLPRGWKHQRLREKQEEFHTLVIQEERLAGGEAPCPASHTHTHTHTHTAQPPFSDTSP</sequence>
<feature type="compositionally biased region" description="Basic and acidic residues" evidence="1">
    <location>
        <begin position="38"/>
        <end position="47"/>
    </location>
</feature>
<comment type="caution">
    <text evidence="2">The sequence shown here is derived from an EMBL/GenBank/DDBJ whole genome shotgun (WGS) entry which is preliminary data.</text>
</comment>
<gene>
    <name evidence="2" type="ORF">NHX12_007724</name>
</gene>
<proteinExistence type="predicted"/>
<evidence type="ECO:0000256" key="1">
    <source>
        <dbReference type="SAM" id="MobiDB-lite"/>
    </source>
</evidence>
<keyword evidence="3" id="KW-1185">Reference proteome</keyword>
<name>A0A9Q0DQK9_9TELE</name>
<protein>
    <submittedName>
        <fullName evidence="2">Uncharacterized protein</fullName>
    </submittedName>
</protein>
<dbReference type="Proteomes" id="UP001148018">
    <property type="component" value="Unassembled WGS sequence"/>
</dbReference>
<feature type="compositionally biased region" description="Basic and acidic residues" evidence="1">
    <location>
        <begin position="1"/>
        <end position="14"/>
    </location>
</feature>
<reference evidence="2" key="1">
    <citation type="submission" date="2022-07" db="EMBL/GenBank/DDBJ databases">
        <title>Chromosome-level genome of Muraenolepis orangiensis.</title>
        <authorList>
            <person name="Kim J."/>
        </authorList>
    </citation>
    <scope>NUCLEOTIDE SEQUENCE</scope>
    <source>
        <strain evidence="2">KU_S4_2022</strain>
        <tissue evidence="2">Muscle</tissue>
    </source>
</reference>
<feature type="region of interest" description="Disordered" evidence="1">
    <location>
        <begin position="1"/>
        <end position="76"/>
    </location>
</feature>
<evidence type="ECO:0000313" key="2">
    <source>
        <dbReference type="EMBL" id="KAJ3592597.1"/>
    </source>
</evidence>
<feature type="compositionally biased region" description="Polar residues" evidence="1">
    <location>
        <begin position="149"/>
        <end position="158"/>
    </location>
</feature>